<evidence type="ECO:0000313" key="4">
    <source>
        <dbReference type="EMBL" id="NWB47813.1"/>
    </source>
</evidence>
<dbReference type="Pfam" id="PF05163">
    <property type="entry name" value="DinB"/>
    <property type="match status" value="1"/>
</dbReference>
<dbReference type="AlphaFoldDB" id="A0A7Y7WF55"/>
<dbReference type="Proteomes" id="UP000582981">
    <property type="component" value="Unassembled WGS sequence"/>
</dbReference>
<dbReference type="GO" id="GO:0046872">
    <property type="term" value="F:metal ion binding"/>
    <property type="evidence" value="ECO:0007669"/>
    <property type="project" value="UniProtKB-KW"/>
</dbReference>
<protein>
    <submittedName>
        <fullName evidence="4">DinB family protein</fullName>
    </submittedName>
</protein>
<comment type="caution">
    <text evidence="4">The sequence shown here is derived from an EMBL/GenBank/DDBJ whole genome shotgun (WGS) entry which is preliminary data.</text>
</comment>
<dbReference type="RefSeq" id="WP_177144408.1">
    <property type="nucleotide sequence ID" value="NZ_JACAPU010000015.1"/>
</dbReference>
<evidence type="ECO:0000256" key="2">
    <source>
        <dbReference type="ARBA" id="ARBA00022723"/>
    </source>
</evidence>
<evidence type="ECO:0000256" key="3">
    <source>
        <dbReference type="PIRSR" id="PIRSR607837-1"/>
    </source>
</evidence>
<keyword evidence="2 3" id="KW-0479">Metal-binding</keyword>
<evidence type="ECO:0000256" key="1">
    <source>
        <dbReference type="ARBA" id="ARBA00008635"/>
    </source>
</evidence>
<gene>
    <name evidence="4" type="ORF">HX829_15085</name>
</gene>
<sequence>MSSLPLLRRLFSYQEWANGELLKKMEGFDPERHKDERHSALRLINHSLVVSQIFVAHLVGKKLEFSTDNTADTPSLAQLRVAVVAYDRWYLEYLDTVTPALLAESVPFVFTDGDRGYMSREEMLAHVVTHGGYHRGEVGQIMKQLSIELPWDTFAVYLHRTEPSRRLTVS</sequence>
<dbReference type="PANTHER" id="PTHR37302:SF1">
    <property type="entry name" value="PROTEIN DINB"/>
    <property type="match status" value="1"/>
</dbReference>
<dbReference type="Gene3D" id="1.20.120.450">
    <property type="entry name" value="dinb family like domain"/>
    <property type="match status" value="1"/>
</dbReference>
<feature type="binding site" evidence="3">
    <location>
        <position position="46"/>
    </location>
    <ligand>
        <name>a divalent metal cation</name>
        <dbReference type="ChEBI" id="CHEBI:60240"/>
    </ligand>
</feature>
<name>A0A7Y7WF55_9PSED</name>
<feature type="binding site" evidence="3">
    <location>
        <position position="130"/>
    </location>
    <ligand>
        <name>a divalent metal cation</name>
        <dbReference type="ChEBI" id="CHEBI:60240"/>
    </ligand>
</feature>
<dbReference type="PANTHER" id="PTHR37302">
    <property type="entry name" value="SLR1116 PROTEIN"/>
    <property type="match status" value="1"/>
</dbReference>
<comment type="similarity">
    <text evidence="1">Belongs to the DinB family.</text>
</comment>
<proteinExistence type="inferred from homology"/>
<organism evidence="4 5">
    <name type="scientific">Pseudomonas gingeri</name>
    <dbReference type="NCBI Taxonomy" id="117681"/>
    <lineage>
        <taxon>Bacteria</taxon>
        <taxon>Pseudomonadati</taxon>
        <taxon>Pseudomonadota</taxon>
        <taxon>Gammaproteobacteria</taxon>
        <taxon>Pseudomonadales</taxon>
        <taxon>Pseudomonadaceae</taxon>
        <taxon>Pseudomonas</taxon>
    </lineage>
</organism>
<dbReference type="EMBL" id="JACAPU010000015">
    <property type="protein sequence ID" value="NWB47813.1"/>
    <property type="molecule type" value="Genomic_DNA"/>
</dbReference>
<dbReference type="InterPro" id="IPR007837">
    <property type="entry name" value="DinB"/>
</dbReference>
<evidence type="ECO:0000313" key="5">
    <source>
        <dbReference type="Proteomes" id="UP000582981"/>
    </source>
</evidence>
<accession>A0A7Y7WF55</accession>
<reference evidence="4 5" key="1">
    <citation type="submission" date="2020-04" db="EMBL/GenBank/DDBJ databases">
        <title>Molecular characterization of pseudomonads from Agaricus bisporus reveal novel blotch 2 pathogens in Western Europe.</title>
        <authorList>
            <person name="Taparia T."/>
            <person name="Krijger M."/>
            <person name="Haynes E."/>
            <person name="Elpinstone J.G."/>
            <person name="Noble R."/>
            <person name="Van Der Wolf J."/>
        </authorList>
    </citation>
    <scope>NUCLEOTIDE SEQUENCE [LARGE SCALE GENOMIC DNA]</scope>
    <source>
        <strain evidence="4 5">F1001</strain>
    </source>
</reference>
<dbReference type="InterPro" id="IPR034660">
    <property type="entry name" value="DinB/YfiT-like"/>
</dbReference>
<feature type="binding site" evidence="3">
    <location>
        <position position="134"/>
    </location>
    <ligand>
        <name>a divalent metal cation</name>
        <dbReference type="ChEBI" id="CHEBI:60240"/>
    </ligand>
</feature>
<dbReference type="SUPFAM" id="SSF109854">
    <property type="entry name" value="DinB/YfiT-like putative metalloenzymes"/>
    <property type="match status" value="1"/>
</dbReference>